<gene>
    <name evidence="2" type="ORF">SAMN05421751_1441</name>
</gene>
<keyword evidence="1" id="KW-1133">Transmembrane helix</keyword>
<sequence length="519" mass="59417">MKTVKGMKTGNIKFLFVVTLLYLIVELSFNAKLLDVVGTTTNKDDIDQIEFWGRIISGCAITIALWGIYLRKDLSFKFQKFRLVKLATIGFMAAYAIQYGILSAIENVSDAETRRKAKILSFVTSGVQNGDVDLAGLNGNLDKTSPDYKTFMAVFPVMALYVSDLDKKIAPHLETVVYRIMKRQLGDPGVYYDSAYVKADAYARKLFEQHNAILAEYEHKMREVVPKNTQILWDSIQTALDKKYPSGYIPPFARSNLYVYLTNQGIDIPITWHPKNPYWKRVFFEKAREKFERDVNKWAERAVFNFYYRSDYKLPTKLNLAEFSLLPKVRHEWNRELPIFEYDEKIKLPAGLSKEQFISQFWEPALKKRAKFSYKTMMFGAKTYEQDYSQYEDGVQAIRYTFVPLVAFCFSLIGGIFHIMKVAYLGSRLLPGHRFVGLTVCVMSISVIFGSIWIEANQASPVIETPLYQKLDKGVANKSSVALSMLIRGVIHAQMGFYPVSSSIKDTLLFGYDFGINGV</sequence>
<dbReference type="OrthoDB" id="7282632at2"/>
<proteinExistence type="predicted"/>
<evidence type="ECO:0000313" key="3">
    <source>
        <dbReference type="Proteomes" id="UP000236742"/>
    </source>
</evidence>
<keyword evidence="1" id="KW-0472">Membrane</keyword>
<feature type="transmembrane region" description="Helical" evidence="1">
    <location>
        <begin position="402"/>
        <end position="423"/>
    </location>
</feature>
<dbReference type="EMBL" id="FNVD01000044">
    <property type="protein sequence ID" value="SEG36148.1"/>
    <property type="molecule type" value="Genomic_DNA"/>
</dbReference>
<evidence type="ECO:0000256" key="1">
    <source>
        <dbReference type="SAM" id="Phobius"/>
    </source>
</evidence>
<dbReference type="RefSeq" id="WP_146064267.1">
    <property type="nucleotide sequence ID" value="NZ_FNVD01000044.1"/>
</dbReference>
<dbReference type="AlphaFoldDB" id="A0A1H5ZI53"/>
<protein>
    <submittedName>
        <fullName evidence="2">Uncharacterized protein</fullName>
    </submittedName>
</protein>
<feature type="transmembrane region" description="Helical" evidence="1">
    <location>
        <begin position="83"/>
        <end position="105"/>
    </location>
</feature>
<reference evidence="2 3" key="1">
    <citation type="submission" date="2016-10" db="EMBL/GenBank/DDBJ databases">
        <authorList>
            <person name="de Groot N.N."/>
        </authorList>
    </citation>
    <scope>NUCLEOTIDE SEQUENCE [LARGE SCALE GENOMIC DNA]</scope>
    <source>
        <strain evidence="2 3">DSM 23413</strain>
    </source>
</reference>
<feature type="transmembrane region" description="Helical" evidence="1">
    <location>
        <begin position="12"/>
        <end position="31"/>
    </location>
</feature>
<organism evidence="2 3">
    <name type="scientific">Jhaorihella thermophila</name>
    <dbReference type="NCBI Taxonomy" id="488547"/>
    <lineage>
        <taxon>Bacteria</taxon>
        <taxon>Pseudomonadati</taxon>
        <taxon>Pseudomonadota</taxon>
        <taxon>Alphaproteobacteria</taxon>
        <taxon>Rhodobacterales</taxon>
        <taxon>Paracoccaceae</taxon>
        <taxon>Jhaorihella</taxon>
    </lineage>
</organism>
<name>A0A1H5ZI53_9RHOB</name>
<feature type="transmembrane region" description="Helical" evidence="1">
    <location>
        <begin position="435"/>
        <end position="454"/>
    </location>
</feature>
<keyword evidence="3" id="KW-1185">Reference proteome</keyword>
<evidence type="ECO:0000313" key="2">
    <source>
        <dbReference type="EMBL" id="SEG36148.1"/>
    </source>
</evidence>
<dbReference type="Proteomes" id="UP000236742">
    <property type="component" value="Unassembled WGS sequence"/>
</dbReference>
<feature type="transmembrane region" description="Helical" evidence="1">
    <location>
        <begin position="51"/>
        <end position="71"/>
    </location>
</feature>
<accession>A0A1H5ZI53</accession>
<keyword evidence="1" id="KW-0812">Transmembrane</keyword>